<name>A0A839FZE4_9MICC</name>
<sequence length="80" mass="8880">MEITQFHPELKSIPTAVNSPWKVLRMKETAQVKGHMIVSKKPMYLSDVVARRHMQAACRLGGVDGISHRRRGVSVGGLSL</sequence>
<gene>
    <name evidence="1" type="ORF">HNR24_002020</name>
</gene>
<evidence type="ECO:0000313" key="1">
    <source>
        <dbReference type="EMBL" id="MBA8922087.1"/>
    </source>
</evidence>
<evidence type="ECO:0000313" key="2">
    <source>
        <dbReference type="Proteomes" id="UP000546252"/>
    </source>
</evidence>
<dbReference type="RefSeq" id="WP_232301725.1">
    <property type="nucleotide sequence ID" value="NZ_BAAAKT010000004.1"/>
</dbReference>
<dbReference type="AlphaFoldDB" id="A0A839FZE4"/>
<organism evidence="1 2">
    <name type="scientific">Nesterenkonia jeotgali</name>
    <dbReference type="NCBI Taxonomy" id="317018"/>
    <lineage>
        <taxon>Bacteria</taxon>
        <taxon>Bacillati</taxon>
        <taxon>Actinomycetota</taxon>
        <taxon>Actinomycetes</taxon>
        <taxon>Micrococcales</taxon>
        <taxon>Micrococcaceae</taxon>
        <taxon>Nesterenkonia</taxon>
    </lineage>
</organism>
<accession>A0A839FZE4</accession>
<reference evidence="1 2" key="1">
    <citation type="submission" date="2020-08" db="EMBL/GenBank/DDBJ databases">
        <title>Sequencing the genomes of 1000 actinobacteria strains.</title>
        <authorList>
            <person name="Klenk H.-P."/>
        </authorList>
    </citation>
    <scope>NUCLEOTIDE SEQUENCE [LARGE SCALE GENOMIC DNA]</scope>
    <source>
        <strain evidence="1 2">DSM 19081</strain>
    </source>
</reference>
<comment type="caution">
    <text evidence="1">The sequence shown here is derived from an EMBL/GenBank/DDBJ whole genome shotgun (WGS) entry which is preliminary data.</text>
</comment>
<proteinExistence type="predicted"/>
<protein>
    <submittedName>
        <fullName evidence="1">Uncharacterized protein</fullName>
    </submittedName>
</protein>
<dbReference type="EMBL" id="JACJIH010000001">
    <property type="protein sequence ID" value="MBA8922087.1"/>
    <property type="molecule type" value="Genomic_DNA"/>
</dbReference>
<dbReference type="Proteomes" id="UP000546252">
    <property type="component" value="Unassembled WGS sequence"/>
</dbReference>